<keyword evidence="4 6" id="KW-1133">Transmembrane helix</keyword>
<evidence type="ECO:0000256" key="1">
    <source>
        <dbReference type="ARBA" id="ARBA00004141"/>
    </source>
</evidence>
<dbReference type="InterPro" id="IPR000791">
    <property type="entry name" value="Gpr1/Fun34/SatP-like"/>
</dbReference>
<comment type="subcellular location">
    <subcellularLocation>
        <location evidence="1">Membrane</location>
        <topology evidence="1">Multi-pass membrane protein</topology>
    </subcellularLocation>
</comment>
<dbReference type="PANTHER" id="PTHR30178:SF3">
    <property type="entry name" value="SUCCINATE-ACETATE_PROTON SYMPORTER SATP"/>
    <property type="match status" value="1"/>
</dbReference>
<evidence type="ECO:0000256" key="3">
    <source>
        <dbReference type="ARBA" id="ARBA00022692"/>
    </source>
</evidence>
<accession>E1ZCP4</accession>
<dbReference type="OMA" id="WCFLTII"/>
<dbReference type="AlphaFoldDB" id="E1ZCP4"/>
<evidence type="ECO:0000313" key="7">
    <source>
        <dbReference type="EMBL" id="EFN56277.1"/>
    </source>
</evidence>
<dbReference type="eggNOG" id="ENOG502T2DN">
    <property type="taxonomic scope" value="Eukaryota"/>
</dbReference>
<keyword evidence="5 6" id="KW-0472">Membrane</keyword>
<feature type="transmembrane region" description="Helical" evidence="6">
    <location>
        <begin position="42"/>
        <end position="62"/>
    </location>
</feature>
<evidence type="ECO:0000256" key="5">
    <source>
        <dbReference type="ARBA" id="ARBA00023136"/>
    </source>
</evidence>
<name>E1ZCP4_CHLVA</name>
<dbReference type="EMBL" id="GL433842">
    <property type="protein sequence ID" value="EFN56277.1"/>
    <property type="molecule type" value="Genomic_DNA"/>
</dbReference>
<keyword evidence="3 6" id="KW-0812">Transmembrane</keyword>
<dbReference type="Proteomes" id="UP000008141">
    <property type="component" value="Unassembled WGS sequence"/>
</dbReference>
<evidence type="ECO:0000256" key="6">
    <source>
        <dbReference type="SAM" id="Phobius"/>
    </source>
</evidence>
<feature type="transmembrane region" description="Helical" evidence="6">
    <location>
        <begin position="109"/>
        <end position="142"/>
    </location>
</feature>
<comment type="similarity">
    <text evidence="2">Belongs to the acetate uptake transporter (AceTr) (TC 2.A.96) family.</text>
</comment>
<dbReference type="NCBIfam" id="NF038013">
    <property type="entry name" value="AceTr_1"/>
    <property type="match status" value="1"/>
</dbReference>
<dbReference type="InterPro" id="IPR047623">
    <property type="entry name" value="SatP"/>
</dbReference>
<sequence>MLQHAVDCANPAPLGFFAFSLTTALYMTSQAGLTEAATQCDFPLGICFGGLTMLIVAILEMFRRNTLGATVFGTFGAFWIAIEAVTVMPSDIKVAQAQGGGNCDCLSALFGVAAIGFMCVSVAYNLALPLVFLMIGIMFFLLSAGTTRPNIAKAAGWWGIFTSVLAFYIGMAILFEESWGREILPL</sequence>
<feature type="non-terminal residue" evidence="7">
    <location>
        <position position="186"/>
    </location>
</feature>
<dbReference type="KEGG" id="cvr:CHLNCDRAFT_22572"/>
<evidence type="ECO:0000256" key="4">
    <source>
        <dbReference type="ARBA" id="ARBA00022989"/>
    </source>
</evidence>
<organism evidence="8">
    <name type="scientific">Chlorella variabilis</name>
    <name type="common">Green alga</name>
    <dbReference type="NCBI Taxonomy" id="554065"/>
    <lineage>
        <taxon>Eukaryota</taxon>
        <taxon>Viridiplantae</taxon>
        <taxon>Chlorophyta</taxon>
        <taxon>core chlorophytes</taxon>
        <taxon>Trebouxiophyceae</taxon>
        <taxon>Chlorellales</taxon>
        <taxon>Chlorellaceae</taxon>
        <taxon>Chlorella clade</taxon>
        <taxon>Chlorella</taxon>
    </lineage>
</organism>
<feature type="transmembrane region" description="Helical" evidence="6">
    <location>
        <begin position="154"/>
        <end position="175"/>
    </location>
</feature>
<dbReference type="GO" id="GO:0005886">
    <property type="term" value="C:plasma membrane"/>
    <property type="evidence" value="ECO:0007669"/>
    <property type="project" value="TreeGrafter"/>
</dbReference>
<feature type="transmembrane region" description="Helical" evidence="6">
    <location>
        <begin position="12"/>
        <end position="30"/>
    </location>
</feature>
<reference evidence="7 8" key="1">
    <citation type="journal article" date="2010" name="Plant Cell">
        <title>The Chlorella variabilis NC64A genome reveals adaptation to photosymbiosis, coevolution with viruses, and cryptic sex.</title>
        <authorList>
            <person name="Blanc G."/>
            <person name="Duncan G."/>
            <person name="Agarkova I."/>
            <person name="Borodovsky M."/>
            <person name="Gurnon J."/>
            <person name="Kuo A."/>
            <person name="Lindquist E."/>
            <person name="Lucas S."/>
            <person name="Pangilinan J."/>
            <person name="Polle J."/>
            <person name="Salamov A."/>
            <person name="Terry A."/>
            <person name="Yamada T."/>
            <person name="Dunigan D.D."/>
            <person name="Grigoriev I.V."/>
            <person name="Claverie J.M."/>
            <person name="Van Etten J.L."/>
        </authorList>
    </citation>
    <scope>NUCLEOTIDE SEQUENCE [LARGE SCALE GENOMIC DNA]</scope>
    <source>
        <strain evidence="7 8">NC64A</strain>
    </source>
</reference>
<dbReference type="GeneID" id="17355748"/>
<proteinExistence type="inferred from homology"/>
<dbReference type="PANTHER" id="PTHR30178">
    <property type="entry name" value="INNER MEMBRANE PROTEIN YAAH"/>
    <property type="match status" value="1"/>
</dbReference>
<protein>
    <submittedName>
        <fullName evidence="7">Uncharacterized protein</fullName>
    </submittedName>
</protein>
<dbReference type="OrthoDB" id="2013617at2759"/>
<dbReference type="STRING" id="554065.E1ZCP4"/>
<evidence type="ECO:0000256" key="2">
    <source>
        <dbReference type="ARBA" id="ARBA00005587"/>
    </source>
</evidence>
<keyword evidence="8" id="KW-1185">Reference proteome</keyword>
<feature type="transmembrane region" description="Helical" evidence="6">
    <location>
        <begin position="69"/>
        <end position="89"/>
    </location>
</feature>
<evidence type="ECO:0000313" key="8">
    <source>
        <dbReference type="Proteomes" id="UP000008141"/>
    </source>
</evidence>
<dbReference type="RefSeq" id="XP_005848379.1">
    <property type="nucleotide sequence ID" value="XM_005848317.1"/>
</dbReference>
<gene>
    <name evidence="7" type="ORF">CHLNCDRAFT_22572</name>
</gene>
<dbReference type="GO" id="GO:0015360">
    <property type="term" value="F:acetate:proton symporter activity"/>
    <property type="evidence" value="ECO:0007669"/>
    <property type="project" value="TreeGrafter"/>
</dbReference>
<dbReference type="Pfam" id="PF01184">
    <property type="entry name" value="Gpr1_Fun34_YaaH"/>
    <property type="match status" value="1"/>
</dbReference>
<dbReference type="InParanoid" id="E1ZCP4"/>
<dbReference type="GO" id="GO:0071422">
    <property type="term" value="P:succinate transmembrane transport"/>
    <property type="evidence" value="ECO:0007669"/>
    <property type="project" value="TreeGrafter"/>
</dbReference>